<evidence type="ECO:0000313" key="18">
    <source>
        <dbReference type="Proteomes" id="UP000683360"/>
    </source>
</evidence>
<evidence type="ECO:0000256" key="10">
    <source>
        <dbReference type="ARBA" id="ARBA00022833"/>
    </source>
</evidence>
<protein>
    <recommendedName>
        <fullName evidence="12">E3 ubiquitin-protein ligase</fullName>
        <ecNumber evidence="12">2.3.2.27</ecNumber>
    </recommendedName>
</protein>
<feature type="chain" id="PRO_5035793865" description="E3 ubiquitin-protein ligase" evidence="14">
    <location>
        <begin position="18"/>
        <end position="318"/>
    </location>
</feature>
<dbReference type="GO" id="GO:0005829">
    <property type="term" value="C:cytosol"/>
    <property type="evidence" value="ECO:0007669"/>
    <property type="project" value="UniProtKB-SubCell"/>
</dbReference>
<accession>A0A8S3UZV3</accession>
<gene>
    <name evidence="17" type="ORF">MEDL_62303</name>
</gene>
<dbReference type="InterPro" id="IPR018123">
    <property type="entry name" value="WWE-dom_subgr"/>
</dbReference>
<dbReference type="EC" id="2.3.2.27" evidence="12"/>
<keyword evidence="18" id="KW-1185">Reference proteome</keyword>
<dbReference type="PROSITE" id="PS50918">
    <property type="entry name" value="WWE"/>
    <property type="match status" value="1"/>
</dbReference>
<sequence length="318" mass="35800">MVLCFVIVVNVCVKVWSSGTGKTHSPPSDLVMKTQKWLKSKDLMKAELINSDGDEVASRKLSKRISRTSSSFRTSYDTTDSSRGLSDPTIECSVCLQPSIYPVQLPCRHIFCFLCVKGVANRSKKCALCRQEIPADFFAKPVLVRTEDLDKTIKFDNEYQWFYEGRNGWWKYDDRTSQEIESRHKTGEKLFELLIAGFLYIIDLENMIQYRRNDRSRKRRIKRDLISIPDVKGVAGLKFDNEISSRLGGDGGEEIQSNTQPTTTLTSPDTDDLSVPNNTPQTPNTPVDSPPSSVTSSQQDLAEHLQQLNISGSSTTSL</sequence>
<evidence type="ECO:0000259" key="15">
    <source>
        <dbReference type="PROSITE" id="PS50089"/>
    </source>
</evidence>
<keyword evidence="14" id="KW-0732">Signal</keyword>
<dbReference type="GO" id="GO:0061630">
    <property type="term" value="F:ubiquitin protein ligase activity"/>
    <property type="evidence" value="ECO:0007669"/>
    <property type="project" value="UniProtKB-UniRule"/>
</dbReference>
<dbReference type="Pfam" id="PF02825">
    <property type="entry name" value="WWE"/>
    <property type="match status" value="1"/>
</dbReference>
<dbReference type="InterPro" id="IPR044110">
    <property type="entry name" value="RING-HC_RNF146"/>
</dbReference>
<feature type="signal peptide" evidence="14">
    <location>
        <begin position="1"/>
        <end position="17"/>
    </location>
</feature>
<feature type="compositionally biased region" description="Low complexity" evidence="13">
    <location>
        <begin position="261"/>
        <end position="300"/>
    </location>
</feature>
<dbReference type="GO" id="GO:0051865">
    <property type="term" value="P:protein autoubiquitination"/>
    <property type="evidence" value="ECO:0007669"/>
    <property type="project" value="UniProtKB-UniRule"/>
</dbReference>
<dbReference type="InterPro" id="IPR017907">
    <property type="entry name" value="Znf_RING_CS"/>
</dbReference>
<evidence type="ECO:0000256" key="14">
    <source>
        <dbReference type="SAM" id="SignalP"/>
    </source>
</evidence>
<comment type="catalytic activity">
    <reaction evidence="1 12">
        <text>S-ubiquitinyl-[E2 ubiquitin-conjugating enzyme]-L-cysteine + [acceptor protein]-L-lysine = [E2 ubiquitin-conjugating enzyme]-L-cysteine + N(6)-ubiquitinyl-[acceptor protein]-L-lysine.</text>
        <dbReference type="EC" id="2.3.2.27"/>
    </reaction>
</comment>
<comment type="caution">
    <text evidence="17">The sequence shown here is derived from an EMBL/GenBank/DDBJ whole genome shotgun (WGS) entry which is preliminary data.</text>
</comment>
<dbReference type="Gene3D" id="3.30.40.10">
    <property type="entry name" value="Zinc/RING finger domain, C3HC4 (zinc finger)"/>
    <property type="match status" value="1"/>
</dbReference>
<feature type="region of interest" description="Disordered" evidence="13">
    <location>
        <begin position="245"/>
        <end position="301"/>
    </location>
</feature>
<dbReference type="CDD" id="cd16546">
    <property type="entry name" value="RING-HC_RNF146"/>
    <property type="match status" value="1"/>
</dbReference>
<dbReference type="PROSITE" id="PS50089">
    <property type="entry name" value="ZF_RING_2"/>
    <property type="match status" value="1"/>
</dbReference>
<dbReference type="GO" id="GO:0005634">
    <property type="term" value="C:nucleus"/>
    <property type="evidence" value="ECO:0007669"/>
    <property type="project" value="TreeGrafter"/>
</dbReference>
<evidence type="ECO:0000256" key="9">
    <source>
        <dbReference type="ARBA" id="ARBA00022786"/>
    </source>
</evidence>
<keyword evidence="4 12" id="KW-0963">Cytoplasm</keyword>
<dbReference type="Gene3D" id="2.60.40.1260">
    <property type="entry name" value="Lamin Tail domain"/>
    <property type="match status" value="1"/>
</dbReference>
<dbReference type="SUPFAM" id="SSF74853">
    <property type="entry name" value="Lamin A/C globular tail domain"/>
    <property type="match status" value="1"/>
</dbReference>
<dbReference type="SUPFAM" id="SSF57850">
    <property type="entry name" value="RING/U-box"/>
    <property type="match status" value="1"/>
</dbReference>
<dbReference type="InterPro" id="IPR036415">
    <property type="entry name" value="Lamin_tail_dom_sf"/>
</dbReference>
<evidence type="ECO:0000256" key="6">
    <source>
        <dbReference type="ARBA" id="ARBA00022687"/>
    </source>
</evidence>
<dbReference type="GO" id="GO:0008270">
    <property type="term" value="F:zinc ion binding"/>
    <property type="evidence" value="ECO:0007669"/>
    <property type="project" value="UniProtKB-UniRule"/>
</dbReference>
<comment type="subcellular location">
    <subcellularLocation>
        <location evidence="2 12">Cytoplasm</location>
        <location evidence="2 12">Cytosol</location>
    </subcellularLocation>
</comment>
<keyword evidence="17" id="KW-0012">Acyltransferase</keyword>
<dbReference type="AlphaFoldDB" id="A0A8S3UZV3"/>
<evidence type="ECO:0000259" key="16">
    <source>
        <dbReference type="PROSITE" id="PS50918"/>
    </source>
</evidence>
<evidence type="ECO:0000256" key="3">
    <source>
        <dbReference type="ARBA" id="ARBA00004906"/>
    </source>
</evidence>
<evidence type="ECO:0000256" key="11">
    <source>
        <dbReference type="PROSITE-ProRule" id="PRU00175"/>
    </source>
</evidence>
<dbReference type="PROSITE" id="PS00518">
    <property type="entry name" value="ZF_RING_1"/>
    <property type="match status" value="1"/>
</dbReference>
<feature type="domain" description="RING-type" evidence="15">
    <location>
        <begin position="92"/>
        <end position="130"/>
    </location>
</feature>
<proteinExistence type="predicted"/>
<dbReference type="PANTHER" id="PTHR13417">
    <property type="entry name" value="E3 UBIQUITIN-PROTEIN LIGASE RNF146"/>
    <property type="match status" value="1"/>
</dbReference>
<dbReference type="GO" id="GO:0006511">
    <property type="term" value="P:ubiquitin-dependent protein catabolic process"/>
    <property type="evidence" value="ECO:0007669"/>
    <property type="project" value="UniProtKB-UniRule"/>
</dbReference>
<keyword evidence="5 12" id="KW-0808">Transferase</keyword>
<keyword evidence="8 11" id="KW-0863">Zinc-finger</keyword>
<keyword evidence="7 12" id="KW-0479">Metal-binding</keyword>
<evidence type="ECO:0000313" key="17">
    <source>
        <dbReference type="EMBL" id="CAG2250602.1"/>
    </source>
</evidence>
<dbReference type="SMART" id="SM00184">
    <property type="entry name" value="RING"/>
    <property type="match status" value="1"/>
</dbReference>
<organism evidence="17 18">
    <name type="scientific">Mytilus edulis</name>
    <name type="common">Blue mussel</name>
    <dbReference type="NCBI Taxonomy" id="6550"/>
    <lineage>
        <taxon>Eukaryota</taxon>
        <taxon>Metazoa</taxon>
        <taxon>Spiralia</taxon>
        <taxon>Lophotrochozoa</taxon>
        <taxon>Mollusca</taxon>
        <taxon>Bivalvia</taxon>
        <taxon>Autobranchia</taxon>
        <taxon>Pteriomorphia</taxon>
        <taxon>Mytilida</taxon>
        <taxon>Mytiloidea</taxon>
        <taxon>Mytilidae</taxon>
        <taxon>Mytilinae</taxon>
        <taxon>Mytilus</taxon>
    </lineage>
</organism>
<evidence type="ECO:0000256" key="12">
    <source>
        <dbReference type="RuleBase" id="RU367115"/>
    </source>
</evidence>
<dbReference type="InterPro" id="IPR013083">
    <property type="entry name" value="Znf_RING/FYVE/PHD"/>
</dbReference>
<dbReference type="Proteomes" id="UP000683360">
    <property type="component" value="Unassembled WGS sequence"/>
</dbReference>
<comment type="function">
    <text evidence="12">E3 ubiquitin-protein ligase that specifically binds poly-ADP-ribosylated proteins and mediates their ubiquitination and subsequent degradation.</text>
</comment>
<comment type="domain">
    <text evidence="12">The WWE domain mediates non-covalent poly(ADP-ribose)-binding.</text>
</comment>
<evidence type="ECO:0000256" key="5">
    <source>
        <dbReference type="ARBA" id="ARBA00022679"/>
    </source>
</evidence>
<dbReference type="SMART" id="SM00678">
    <property type="entry name" value="WWE"/>
    <property type="match status" value="1"/>
</dbReference>
<evidence type="ECO:0000256" key="4">
    <source>
        <dbReference type="ARBA" id="ARBA00022490"/>
    </source>
</evidence>
<comment type="pathway">
    <text evidence="3 12">Protein modification; protein ubiquitination.</text>
</comment>
<dbReference type="SUPFAM" id="SSF117839">
    <property type="entry name" value="WWE domain"/>
    <property type="match status" value="1"/>
</dbReference>
<evidence type="ECO:0000256" key="8">
    <source>
        <dbReference type="ARBA" id="ARBA00022771"/>
    </source>
</evidence>
<feature type="domain" description="WWE" evidence="16">
    <location>
        <begin position="147"/>
        <end position="223"/>
    </location>
</feature>
<evidence type="ECO:0000256" key="13">
    <source>
        <dbReference type="SAM" id="MobiDB-lite"/>
    </source>
</evidence>
<evidence type="ECO:0000256" key="7">
    <source>
        <dbReference type="ARBA" id="ARBA00022723"/>
    </source>
</evidence>
<dbReference type="InterPro" id="IPR037197">
    <property type="entry name" value="WWE_dom_sf"/>
</dbReference>
<dbReference type="GO" id="GO:0072572">
    <property type="term" value="F:poly-ADP-D-ribose binding"/>
    <property type="evidence" value="ECO:0007669"/>
    <property type="project" value="UniProtKB-UniRule"/>
</dbReference>
<keyword evidence="9 12" id="KW-0833">Ubl conjugation pathway</keyword>
<keyword evidence="6" id="KW-0879">Wnt signaling pathway</keyword>
<dbReference type="FunFam" id="3.30.720.50:FF:000003">
    <property type="entry name" value="E3 ubiquitin-protein ligase RNF146"/>
    <property type="match status" value="1"/>
</dbReference>
<dbReference type="InterPro" id="IPR004170">
    <property type="entry name" value="WWE_dom"/>
</dbReference>
<dbReference type="PANTHER" id="PTHR13417:SF2">
    <property type="entry name" value="E3 UBIQUITIN-PROTEIN LIGASE RNF146"/>
    <property type="match status" value="1"/>
</dbReference>
<name>A0A8S3UZV3_MYTED</name>
<dbReference type="EMBL" id="CAJPWZ010003057">
    <property type="protein sequence ID" value="CAG2250602.1"/>
    <property type="molecule type" value="Genomic_DNA"/>
</dbReference>
<dbReference type="InterPro" id="IPR033509">
    <property type="entry name" value="RNF146"/>
</dbReference>
<dbReference type="InterPro" id="IPR001841">
    <property type="entry name" value="Znf_RING"/>
</dbReference>
<evidence type="ECO:0000256" key="1">
    <source>
        <dbReference type="ARBA" id="ARBA00000900"/>
    </source>
</evidence>
<evidence type="ECO:0000256" key="2">
    <source>
        <dbReference type="ARBA" id="ARBA00004514"/>
    </source>
</evidence>
<comment type="PTM">
    <text evidence="12">Ubiquitinated; autoubiquitinated.</text>
</comment>
<dbReference type="OrthoDB" id="10065815at2759"/>
<dbReference type="Gene3D" id="3.30.720.50">
    <property type="match status" value="1"/>
</dbReference>
<keyword evidence="10 12" id="KW-0862">Zinc</keyword>
<dbReference type="Pfam" id="PF13920">
    <property type="entry name" value="zf-C3HC4_3"/>
    <property type="match status" value="1"/>
</dbReference>
<dbReference type="GO" id="GO:0016055">
    <property type="term" value="P:Wnt signaling pathway"/>
    <property type="evidence" value="ECO:0007669"/>
    <property type="project" value="UniProtKB-KW"/>
</dbReference>
<reference evidence="17" key="1">
    <citation type="submission" date="2021-03" db="EMBL/GenBank/DDBJ databases">
        <authorList>
            <person name="Bekaert M."/>
        </authorList>
    </citation>
    <scope>NUCLEOTIDE SEQUENCE</scope>
</reference>